<protein>
    <submittedName>
        <fullName evidence="2">Uncharacterized protein</fullName>
    </submittedName>
</protein>
<name>A0A9E7SM81_9CAUD</name>
<evidence type="ECO:0000256" key="1">
    <source>
        <dbReference type="SAM" id="MobiDB-lite"/>
    </source>
</evidence>
<feature type="region of interest" description="Disordered" evidence="1">
    <location>
        <begin position="239"/>
        <end position="285"/>
    </location>
</feature>
<dbReference type="EMBL" id="ON529868">
    <property type="protein sequence ID" value="USN16855.1"/>
    <property type="molecule type" value="Genomic_DNA"/>
</dbReference>
<feature type="compositionally biased region" description="Basic and acidic residues" evidence="1">
    <location>
        <begin position="260"/>
        <end position="272"/>
    </location>
</feature>
<dbReference type="Proteomes" id="UP001057237">
    <property type="component" value="Segment"/>
</dbReference>
<evidence type="ECO:0000313" key="2">
    <source>
        <dbReference type="EMBL" id="USN16855.1"/>
    </source>
</evidence>
<reference evidence="2" key="1">
    <citation type="submission" date="2022-05" db="EMBL/GenBank/DDBJ databases">
        <authorList>
            <person name="Friedrich I."/>
            <person name="Poehlein A."/>
            <person name="Schneider D."/>
            <person name="Hertel R."/>
            <person name="Daniel R."/>
        </authorList>
    </citation>
    <scope>NUCLEOTIDE SEQUENCE</scope>
</reference>
<accession>A0A9E7SM81</accession>
<gene>
    <name evidence="2" type="ORF">BABAYKA_00520</name>
</gene>
<keyword evidence="3" id="KW-1185">Reference proteome</keyword>
<proteinExistence type="predicted"/>
<evidence type="ECO:0000313" key="3">
    <source>
        <dbReference type="Proteomes" id="UP001057237"/>
    </source>
</evidence>
<sequence>MVDINKLANLAAEKGPDQTQAVKGGGGKIEVPEAGPVRLRLISYIEIGKHEKKYKDETKTVEQVMLQFELHGPKHPAKNEETGRDKPLTIWITENLSMNEKANYFKLFNRLNQGVGAKHMAQLVGKDFLGTIVHKVVGEGDNKRTYANLRNADGYTIRPPFVEQLNEESGEIERKRVPVPEPIHPLQIFLWDFADKEQWDSIFIDGHWPDKKDDDGNVVEAGKSKNWLQQRIRAAVNFKGSPADQAAGGADELDLGGVTEPERSDTPEKPKQSDTGTDPLDDIPF</sequence>
<organism evidence="2 3">
    <name type="scientific">Brevundimonas phage vB_BpoS-Babayka</name>
    <dbReference type="NCBI Taxonomy" id="2948596"/>
    <lineage>
        <taxon>Viruses</taxon>
        <taxon>Duplodnaviria</taxon>
        <taxon>Heunggongvirae</taxon>
        <taxon>Uroviricota</taxon>
        <taxon>Caudoviricetes</taxon>
        <taxon>Autographivirales</taxon>
        <taxon>Autonotataviridae</taxon>
        <taxon>Conareevirus</taxon>
        <taxon>Conareevirus babayka</taxon>
    </lineage>
</organism>